<reference evidence="9 10" key="1">
    <citation type="submission" date="2020-03" db="EMBL/GenBank/DDBJ databases">
        <title>Genome Sequence of industrial isolate, B5A.</title>
        <authorList>
            <person name="Sharma S."/>
            <person name="Patil P.B."/>
            <person name="Korpole S."/>
        </authorList>
    </citation>
    <scope>NUCLEOTIDE SEQUENCE [LARGE SCALE GENOMIC DNA]</scope>
    <source>
        <strain evidence="9 10">PI-S10-B5A</strain>
    </source>
</reference>
<dbReference type="InterPro" id="IPR003838">
    <property type="entry name" value="ABC3_permease_C"/>
</dbReference>
<accession>A0ABX1VTS4</accession>
<feature type="transmembrane region" description="Helical" evidence="7">
    <location>
        <begin position="323"/>
        <end position="352"/>
    </location>
</feature>
<dbReference type="InterPro" id="IPR050250">
    <property type="entry name" value="Macrolide_Exporter_MacB"/>
</dbReference>
<evidence type="ECO:0000313" key="9">
    <source>
        <dbReference type="EMBL" id="NNJ31788.1"/>
    </source>
</evidence>
<protein>
    <submittedName>
        <fullName evidence="9">ABC transporter permease</fullName>
    </submittedName>
</protein>
<keyword evidence="4 7" id="KW-1133">Transmembrane helix</keyword>
<keyword evidence="2" id="KW-1003">Cell membrane</keyword>
<keyword evidence="10" id="KW-1185">Reference proteome</keyword>
<evidence type="ECO:0000259" key="8">
    <source>
        <dbReference type="Pfam" id="PF02687"/>
    </source>
</evidence>
<keyword evidence="5 7" id="KW-0472">Membrane</keyword>
<comment type="caution">
    <text evidence="9">The sequence shown here is derived from an EMBL/GenBank/DDBJ whole genome shotgun (WGS) entry which is preliminary data.</text>
</comment>
<feature type="transmembrane region" description="Helical" evidence="7">
    <location>
        <begin position="274"/>
        <end position="302"/>
    </location>
</feature>
<name>A0ABX1VTS4_9FIRM</name>
<feature type="transmembrane region" description="Helical" evidence="7">
    <location>
        <begin position="372"/>
        <end position="395"/>
    </location>
</feature>
<feature type="transmembrane region" description="Helical" evidence="7">
    <location>
        <begin position="815"/>
        <end position="838"/>
    </location>
</feature>
<dbReference type="PANTHER" id="PTHR30572">
    <property type="entry name" value="MEMBRANE COMPONENT OF TRANSPORTER-RELATED"/>
    <property type="match status" value="1"/>
</dbReference>
<evidence type="ECO:0000256" key="6">
    <source>
        <dbReference type="ARBA" id="ARBA00038076"/>
    </source>
</evidence>
<evidence type="ECO:0000256" key="3">
    <source>
        <dbReference type="ARBA" id="ARBA00022692"/>
    </source>
</evidence>
<feature type="domain" description="ABC3 transporter permease C-terminal" evidence="8">
    <location>
        <begin position="732"/>
        <end position="848"/>
    </location>
</feature>
<evidence type="ECO:0000256" key="4">
    <source>
        <dbReference type="ARBA" id="ARBA00022989"/>
    </source>
</evidence>
<dbReference type="RefSeq" id="WP_170822901.1">
    <property type="nucleotide sequence ID" value="NZ_JAAOXG010000039.1"/>
</dbReference>
<comment type="subcellular location">
    <subcellularLocation>
        <location evidence="1">Cell membrane</location>
        <topology evidence="1">Multi-pass membrane protein</topology>
    </subcellularLocation>
</comment>
<organism evidence="9 10">
    <name type="scientific">Lacrimispora defluvii</name>
    <dbReference type="NCBI Taxonomy" id="2719233"/>
    <lineage>
        <taxon>Bacteria</taxon>
        <taxon>Bacillati</taxon>
        <taxon>Bacillota</taxon>
        <taxon>Clostridia</taxon>
        <taxon>Lachnospirales</taxon>
        <taxon>Lachnospiraceae</taxon>
        <taxon>Lacrimispora</taxon>
    </lineage>
</organism>
<evidence type="ECO:0000256" key="1">
    <source>
        <dbReference type="ARBA" id="ARBA00004651"/>
    </source>
</evidence>
<feature type="transmembrane region" description="Helical" evidence="7">
    <location>
        <begin position="450"/>
        <end position="474"/>
    </location>
</feature>
<dbReference type="PANTHER" id="PTHR30572:SF4">
    <property type="entry name" value="ABC TRANSPORTER PERMEASE YTRF"/>
    <property type="match status" value="1"/>
</dbReference>
<proteinExistence type="inferred from homology"/>
<dbReference type="Proteomes" id="UP000539052">
    <property type="component" value="Unassembled WGS sequence"/>
</dbReference>
<evidence type="ECO:0000256" key="2">
    <source>
        <dbReference type="ARBA" id="ARBA00022475"/>
    </source>
</evidence>
<feature type="transmembrane region" description="Helical" evidence="7">
    <location>
        <begin position="21"/>
        <end position="44"/>
    </location>
</feature>
<gene>
    <name evidence="9" type="ORF">G9470_18595</name>
</gene>
<feature type="transmembrane region" description="Helical" evidence="7">
    <location>
        <begin position="721"/>
        <end position="745"/>
    </location>
</feature>
<sequence length="857" mass="94350">MNIVNQLTLRYMQKNKSRTRITIAGVIISVAMIAATLSIGVSFMDMMQRSIISYTGNWQAAFQNVDGSKVHTISDAPELKQTSVSHELGFARLPNSQNPNRPYLYITQHSNFDLMAVHVLEGRLPENESELAISSQAFTIGGMAYKVGDSVTLSVGVRESNSQQNEIYDARTSFTSNEVFKETGKQKFVITAIIEAPEQESKAAAGYCALSGLSDAGIIPGQSYSVKVNFKRMDSTIYQVSQKIAEDAENVPDYNTSLLLYTGISDDSRFMTTLVLATLLVGIVILIGSAALIYNAFAISLSERKRALGMMASVGATKQQKQFSVLFEAMVIGIIAIPLGLVIGYAGIALTFKLITPILQNAYAVHAPLKLVIVPASLAGAVIFAAIILLGSAWLPAKKASRITPIDAIRQTQDIEIKSKNIRTSILTRRLFGFEAELGLKNIKRNKQRYLTTVFSLVISIVMFLSASALTLYMKESYKMAQAPIPYDMVVSVEGNDLDQTNRCMNDLMKAQNAGSAISTKTLTAGLKFSDDEISDDIRNRYAKSEGFYAMGLNLVALDDVAYKNYLAAARLDAGKIDGNTPQGILVNRFILKEKHNFTEITQLTATAGKLLAFDVPLSDGKKCHGSIQISAVTNELPPFMLRYEENVTQVYIVVSESTMERIRTMTDAKNDPYLIQNAVQFTAVDAAALEKEIGEIANRYNGIHTFITNSAADRQRELEMAIIVSIFLYGFVALIGIISAANIINTIATGMDLRQREFAMLKTYGITPAGFRRMIRYEGLFYGIKAAAYGLPISFCVIFLLYKMIVRDFDFEFILPWYSILAVLIGVFALIGIAILYSCRKASQQNIVDTLKNENI</sequence>
<comment type="similarity">
    <text evidence="6">Belongs to the ABC-4 integral membrane protein family.</text>
</comment>
<feature type="transmembrane region" description="Helical" evidence="7">
    <location>
        <begin position="781"/>
        <end position="803"/>
    </location>
</feature>
<evidence type="ECO:0000256" key="7">
    <source>
        <dbReference type="SAM" id="Phobius"/>
    </source>
</evidence>
<feature type="domain" description="ABC3 transporter permease C-terminal" evidence="8">
    <location>
        <begin position="280"/>
        <end position="405"/>
    </location>
</feature>
<keyword evidence="3 7" id="KW-0812">Transmembrane</keyword>
<evidence type="ECO:0000256" key="5">
    <source>
        <dbReference type="ARBA" id="ARBA00023136"/>
    </source>
</evidence>
<evidence type="ECO:0000313" key="10">
    <source>
        <dbReference type="Proteomes" id="UP000539052"/>
    </source>
</evidence>
<dbReference type="Pfam" id="PF02687">
    <property type="entry name" value="FtsX"/>
    <property type="match status" value="2"/>
</dbReference>
<dbReference type="EMBL" id="JAAOXG010000039">
    <property type="protein sequence ID" value="NNJ31788.1"/>
    <property type="molecule type" value="Genomic_DNA"/>
</dbReference>